<dbReference type="EMBL" id="BT138833">
    <property type="protein sequence ID" value="AFK38628.1"/>
    <property type="molecule type" value="mRNA"/>
</dbReference>
<evidence type="ECO:0000256" key="8">
    <source>
        <dbReference type="ARBA" id="ARBA00023288"/>
    </source>
</evidence>
<dbReference type="Gene3D" id="2.60.40.420">
    <property type="entry name" value="Cupredoxins - blue copper proteins"/>
    <property type="match status" value="1"/>
</dbReference>
<dbReference type="GO" id="GO:0005886">
    <property type="term" value="C:plasma membrane"/>
    <property type="evidence" value="ECO:0007669"/>
    <property type="project" value="UniProtKB-SubCell"/>
</dbReference>
<evidence type="ECO:0000256" key="3">
    <source>
        <dbReference type="ARBA" id="ARBA00022622"/>
    </source>
</evidence>
<evidence type="ECO:0000256" key="6">
    <source>
        <dbReference type="ARBA" id="ARBA00023157"/>
    </source>
</evidence>
<evidence type="ECO:0000256" key="10">
    <source>
        <dbReference type="SAM" id="Phobius"/>
    </source>
</evidence>
<name>I3SED6_MEDTR</name>
<evidence type="ECO:0000256" key="5">
    <source>
        <dbReference type="ARBA" id="ARBA00023136"/>
    </source>
</evidence>
<dbReference type="SUPFAM" id="SSF49503">
    <property type="entry name" value="Cupredoxins"/>
    <property type="match status" value="1"/>
</dbReference>
<evidence type="ECO:0000256" key="11">
    <source>
        <dbReference type="SAM" id="SignalP"/>
    </source>
</evidence>
<dbReference type="InterPro" id="IPR041846">
    <property type="entry name" value="ENL_dom"/>
</dbReference>
<comment type="subcellular location">
    <subcellularLocation>
        <location evidence="1">Cell membrane</location>
        <topology evidence="1">Lipid-anchor</topology>
        <topology evidence="1">GPI-anchor</topology>
    </subcellularLocation>
</comment>
<dbReference type="InterPro" id="IPR008972">
    <property type="entry name" value="Cupredoxin"/>
</dbReference>
<keyword evidence="7" id="KW-0325">Glycoprotein</keyword>
<keyword evidence="3" id="KW-0336">GPI-anchor</keyword>
<protein>
    <recommendedName>
        <fullName evidence="12">Phytocyanin domain-containing protein</fullName>
    </recommendedName>
</protein>
<evidence type="ECO:0000256" key="1">
    <source>
        <dbReference type="ARBA" id="ARBA00004609"/>
    </source>
</evidence>
<evidence type="ECO:0000256" key="4">
    <source>
        <dbReference type="ARBA" id="ARBA00022729"/>
    </source>
</evidence>
<dbReference type="PANTHER" id="PTHR33021">
    <property type="entry name" value="BLUE COPPER PROTEIN"/>
    <property type="match status" value="1"/>
</dbReference>
<evidence type="ECO:0000256" key="2">
    <source>
        <dbReference type="ARBA" id="ARBA00022475"/>
    </source>
</evidence>
<evidence type="ECO:0000313" key="13">
    <source>
        <dbReference type="EMBL" id="AFK38628.1"/>
    </source>
</evidence>
<keyword evidence="6" id="KW-1015">Disulfide bond</keyword>
<keyword evidence="10" id="KW-0812">Transmembrane</keyword>
<dbReference type="InterPro" id="IPR003245">
    <property type="entry name" value="Phytocyanin_dom"/>
</dbReference>
<dbReference type="Pfam" id="PF02298">
    <property type="entry name" value="Cu_bind_like"/>
    <property type="match status" value="1"/>
</dbReference>
<proteinExistence type="evidence at transcript level"/>
<accession>I3SED6</accession>
<reference evidence="13" key="1">
    <citation type="submission" date="2012-05" db="EMBL/GenBank/DDBJ databases">
        <authorList>
            <person name="Krishnakumar V."/>
            <person name="Cheung F."/>
            <person name="Xiao Y."/>
            <person name="Chan A."/>
            <person name="Moskal W.A."/>
            <person name="Town C.D."/>
        </authorList>
    </citation>
    <scope>NUCLEOTIDE SEQUENCE</scope>
</reference>
<evidence type="ECO:0000256" key="7">
    <source>
        <dbReference type="ARBA" id="ARBA00023180"/>
    </source>
</evidence>
<dbReference type="GO" id="GO:0098552">
    <property type="term" value="C:side of membrane"/>
    <property type="evidence" value="ECO:0007669"/>
    <property type="project" value="UniProtKB-KW"/>
</dbReference>
<feature type="chain" id="PRO_5003678668" description="Phytocyanin domain-containing protein" evidence="11">
    <location>
        <begin position="22"/>
        <end position="184"/>
    </location>
</feature>
<sequence>MAGSSSCSLLVLFVLFGCAFAAKDILLGGKTDAWKVPSSESDSLNKWASSVRFQVGDHLILKYEAGKDSVLQVSKEDYDSCNISKPIKHYNDGNTKVRFDHSGPYYYISGEKGHCEKGQKLTVVVMSLKGGSRPIVAFSPSPSPAEVEGPAASVVAPAPTSGAAVLQGGGVFVAVGVFVAMWLF</sequence>
<evidence type="ECO:0000259" key="12">
    <source>
        <dbReference type="PROSITE" id="PS51485"/>
    </source>
</evidence>
<organism evidence="13">
    <name type="scientific">Medicago truncatula</name>
    <name type="common">Barrel medic</name>
    <name type="synonym">Medicago tribuloides</name>
    <dbReference type="NCBI Taxonomy" id="3880"/>
    <lineage>
        <taxon>Eukaryota</taxon>
        <taxon>Viridiplantae</taxon>
        <taxon>Streptophyta</taxon>
        <taxon>Embryophyta</taxon>
        <taxon>Tracheophyta</taxon>
        <taxon>Spermatophyta</taxon>
        <taxon>Magnoliopsida</taxon>
        <taxon>eudicotyledons</taxon>
        <taxon>Gunneridae</taxon>
        <taxon>Pentapetalae</taxon>
        <taxon>rosids</taxon>
        <taxon>fabids</taxon>
        <taxon>Fabales</taxon>
        <taxon>Fabaceae</taxon>
        <taxon>Papilionoideae</taxon>
        <taxon>50 kb inversion clade</taxon>
        <taxon>NPAAA clade</taxon>
        <taxon>Hologalegina</taxon>
        <taxon>IRL clade</taxon>
        <taxon>Trifolieae</taxon>
        <taxon>Medicago</taxon>
    </lineage>
</organism>
<keyword evidence="10" id="KW-1133">Transmembrane helix</keyword>
<dbReference type="PROSITE" id="PS51485">
    <property type="entry name" value="PHYTOCYANIN"/>
    <property type="match status" value="1"/>
</dbReference>
<comment type="similarity">
    <text evidence="9">Belongs to the early nodulin-like (ENODL) family.</text>
</comment>
<keyword evidence="2" id="KW-1003">Cell membrane</keyword>
<dbReference type="GO" id="GO:0009055">
    <property type="term" value="F:electron transfer activity"/>
    <property type="evidence" value="ECO:0007669"/>
    <property type="project" value="InterPro"/>
</dbReference>
<keyword evidence="5 10" id="KW-0472">Membrane</keyword>
<evidence type="ECO:0000256" key="9">
    <source>
        <dbReference type="ARBA" id="ARBA00035011"/>
    </source>
</evidence>
<feature type="transmembrane region" description="Helical" evidence="10">
    <location>
        <begin position="164"/>
        <end position="183"/>
    </location>
</feature>
<keyword evidence="4 11" id="KW-0732">Signal</keyword>
<feature type="domain" description="Phytocyanin" evidence="12">
    <location>
        <begin position="23"/>
        <end position="127"/>
    </location>
</feature>
<dbReference type="AlphaFoldDB" id="I3SED6"/>
<dbReference type="CDD" id="cd11019">
    <property type="entry name" value="OsENODL1_like"/>
    <property type="match status" value="1"/>
</dbReference>
<dbReference type="InterPro" id="IPR039391">
    <property type="entry name" value="Phytocyanin-like"/>
</dbReference>
<dbReference type="FunFam" id="2.60.40.420:FF:000069">
    <property type="entry name" value="Early nodulin-like protein 1"/>
    <property type="match status" value="1"/>
</dbReference>
<dbReference type="PANTHER" id="PTHR33021:SF197">
    <property type="entry name" value="EARLY NODULIN-LIKE PROTEIN 13"/>
    <property type="match status" value="1"/>
</dbReference>
<dbReference type="ExpressionAtlas" id="I3SED6">
    <property type="expression patterns" value="differential"/>
</dbReference>
<keyword evidence="8" id="KW-0449">Lipoprotein</keyword>
<feature type="signal peptide" evidence="11">
    <location>
        <begin position="1"/>
        <end position="21"/>
    </location>
</feature>